<name>A0A0J9SLU8_PLAVI</name>
<dbReference type="OrthoDB" id="389374at2759"/>
<gene>
    <name evidence="2" type="ORF">PVIIG_05668</name>
</gene>
<evidence type="ECO:0000256" key="1">
    <source>
        <dbReference type="SAM" id="Phobius"/>
    </source>
</evidence>
<accession>A0A0J9SLU8</accession>
<organism evidence="2 3">
    <name type="scientific">Plasmodium vivax India VII</name>
    <dbReference type="NCBI Taxonomy" id="1077284"/>
    <lineage>
        <taxon>Eukaryota</taxon>
        <taxon>Sar</taxon>
        <taxon>Alveolata</taxon>
        <taxon>Apicomplexa</taxon>
        <taxon>Aconoidasida</taxon>
        <taxon>Haemosporida</taxon>
        <taxon>Plasmodiidae</taxon>
        <taxon>Plasmodium</taxon>
        <taxon>Plasmodium (Plasmodium)</taxon>
    </lineage>
</organism>
<evidence type="ECO:0000313" key="3">
    <source>
        <dbReference type="Proteomes" id="UP000053562"/>
    </source>
</evidence>
<keyword evidence="1" id="KW-0812">Transmembrane</keyword>
<keyword evidence="1" id="KW-0472">Membrane</keyword>
<evidence type="ECO:0008006" key="4">
    <source>
        <dbReference type="Google" id="ProtNLM"/>
    </source>
</evidence>
<dbReference type="AlphaFoldDB" id="A0A0J9SLU8"/>
<keyword evidence="1" id="KW-1133">Transmembrane helix</keyword>
<evidence type="ECO:0000313" key="2">
    <source>
        <dbReference type="EMBL" id="KMZ82922.1"/>
    </source>
</evidence>
<sequence>MKYLKYLEDENPYTKENSLLNVAQALLYLYFWINDNELSATNYYEISLDTYKKLLNSFDEEENANMRSTYIYHIKDDIIEKLKLIYNLYYKFDKLTQGKTCQGTNCKCAQECVNLYTQVLNDCNRDVNADYCNELDKFRQKYHAHMNNNNRCDKKYKYLPSPIKSNIAVISVPIVITLTAFILFLLYKVYNNLILMFVYYTFSYNIINIKKL</sequence>
<feature type="transmembrane region" description="Helical" evidence="1">
    <location>
        <begin position="167"/>
        <end position="187"/>
    </location>
</feature>
<feature type="transmembrane region" description="Helical" evidence="1">
    <location>
        <begin position="193"/>
        <end position="209"/>
    </location>
</feature>
<proteinExistence type="predicted"/>
<protein>
    <recommendedName>
        <fullName evidence="4">Variable surface protein</fullName>
    </recommendedName>
</protein>
<dbReference type="Proteomes" id="UP000053562">
    <property type="component" value="Unassembled WGS sequence"/>
</dbReference>
<reference evidence="2 3" key="1">
    <citation type="submission" date="2011-08" db="EMBL/GenBank/DDBJ databases">
        <title>The Genome Sequence of Plasmodium vivax India VII.</title>
        <authorList>
            <consortium name="The Broad Institute Genome Sequencing Platform"/>
            <consortium name="The Broad Institute Genome Sequencing Center for Infectious Disease"/>
            <person name="Neafsey D."/>
            <person name="Carlton J."/>
            <person name="Barnwell J."/>
            <person name="Collins W."/>
            <person name="Escalante A."/>
            <person name="Mullikin J."/>
            <person name="Saul A."/>
            <person name="Guigo R."/>
            <person name="Camara F."/>
            <person name="Young S.K."/>
            <person name="Zeng Q."/>
            <person name="Gargeya S."/>
            <person name="Fitzgerald M."/>
            <person name="Haas B."/>
            <person name="Abouelleil A."/>
            <person name="Alvarado L."/>
            <person name="Arachchi H.M."/>
            <person name="Berlin A."/>
            <person name="Brown A."/>
            <person name="Chapman S.B."/>
            <person name="Chen Z."/>
            <person name="Dunbar C."/>
            <person name="Freedman E."/>
            <person name="Gearin G."/>
            <person name="Gellesch M."/>
            <person name="Goldberg J."/>
            <person name="Griggs A."/>
            <person name="Gujja S."/>
            <person name="Heiman D."/>
            <person name="Howarth C."/>
            <person name="Larson L."/>
            <person name="Lui A."/>
            <person name="MacDonald P.J.P."/>
            <person name="Montmayeur A."/>
            <person name="Murphy C."/>
            <person name="Neiman D."/>
            <person name="Pearson M."/>
            <person name="Priest M."/>
            <person name="Roberts A."/>
            <person name="Saif S."/>
            <person name="Shea T."/>
            <person name="Shenoy N."/>
            <person name="Sisk P."/>
            <person name="Stolte C."/>
            <person name="Sykes S."/>
            <person name="Wortman J."/>
            <person name="Nusbaum C."/>
            <person name="Birren B."/>
        </authorList>
    </citation>
    <scope>NUCLEOTIDE SEQUENCE [LARGE SCALE GENOMIC DNA]</scope>
    <source>
        <strain evidence="2 3">India VII</strain>
    </source>
</reference>
<dbReference type="EMBL" id="KQ234157">
    <property type="protein sequence ID" value="KMZ82922.1"/>
    <property type="molecule type" value="Genomic_DNA"/>
</dbReference>